<protein>
    <submittedName>
        <fullName evidence="2">Uncharacterized protein</fullName>
    </submittedName>
</protein>
<name>A0ABT7FBE5_9RHOB</name>
<feature type="coiled-coil region" evidence="1">
    <location>
        <begin position="84"/>
        <end position="111"/>
    </location>
</feature>
<proteinExistence type="predicted"/>
<dbReference type="Proteomes" id="UP001227126">
    <property type="component" value="Unassembled WGS sequence"/>
</dbReference>
<evidence type="ECO:0000313" key="2">
    <source>
        <dbReference type="EMBL" id="MDK3072426.1"/>
    </source>
</evidence>
<gene>
    <name evidence="2" type="ORF">QO034_04810</name>
</gene>
<dbReference type="EMBL" id="JASNJE010000004">
    <property type="protein sequence ID" value="MDK3072426.1"/>
    <property type="molecule type" value="Genomic_DNA"/>
</dbReference>
<sequence>MAKTLKDLLLAMLNATLILVALCLFLALSVVNRAHSLTATFAEHLHVLGPLQDSVQAAGEELAGFRSDLAGLYDQSQDLSSETMAHLQERAAEMETKLADMQAALAELREAPTRLVDHAIEQAGDQAVESVARIRGCVPQ</sequence>
<comment type="caution">
    <text evidence="2">The sequence shown here is derived from an EMBL/GenBank/DDBJ whole genome shotgun (WGS) entry which is preliminary data.</text>
</comment>
<accession>A0ABT7FBE5</accession>
<evidence type="ECO:0000313" key="3">
    <source>
        <dbReference type="Proteomes" id="UP001227126"/>
    </source>
</evidence>
<reference evidence="2 3" key="1">
    <citation type="submission" date="2023-05" db="EMBL/GenBank/DDBJ databases">
        <title>Sedimentitalea sp. nov. JM2-8.</title>
        <authorList>
            <person name="Huang J."/>
        </authorList>
    </citation>
    <scope>NUCLEOTIDE SEQUENCE [LARGE SCALE GENOMIC DNA]</scope>
    <source>
        <strain evidence="2 3">JM2-8</strain>
    </source>
</reference>
<keyword evidence="1" id="KW-0175">Coiled coil</keyword>
<evidence type="ECO:0000256" key="1">
    <source>
        <dbReference type="SAM" id="Coils"/>
    </source>
</evidence>
<organism evidence="2 3">
    <name type="scientific">Sedimentitalea xiamensis</name>
    <dbReference type="NCBI Taxonomy" id="3050037"/>
    <lineage>
        <taxon>Bacteria</taxon>
        <taxon>Pseudomonadati</taxon>
        <taxon>Pseudomonadota</taxon>
        <taxon>Alphaproteobacteria</taxon>
        <taxon>Rhodobacterales</taxon>
        <taxon>Paracoccaceae</taxon>
        <taxon>Sedimentitalea</taxon>
    </lineage>
</organism>
<keyword evidence="3" id="KW-1185">Reference proteome</keyword>
<dbReference type="RefSeq" id="WP_284484367.1">
    <property type="nucleotide sequence ID" value="NZ_JASNJE010000004.1"/>
</dbReference>